<keyword evidence="4" id="KW-1185">Reference proteome</keyword>
<dbReference type="EMBL" id="CP029553">
    <property type="protein sequence ID" value="AWN49293.1"/>
    <property type="molecule type" value="Genomic_DNA"/>
</dbReference>
<organism evidence="3 4">
    <name type="scientific">Methylobacterium terrae</name>
    <dbReference type="NCBI Taxonomy" id="2202827"/>
    <lineage>
        <taxon>Bacteria</taxon>
        <taxon>Pseudomonadati</taxon>
        <taxon>Pseudomonadota</taxon>
        <taxon>Alphaproteobacteria</taxon>
        <taxon>Hyphomicrobiales</taxon>
        <taxon>Methylobacteriaceae</taxon>
        <taxon>Methylobacterium</taxon>
    </lineage>
</organism>
<evidence type="ECO:0000256" key="1">
    <source>
        <dbReference type="ARBA" id="ARBA00006226"/>
    </source>
</evidence>
<accession>A0A2U8WT89</accession>
<evidence type="ECO:0000256" key="2">
    <source>
        <dbReference type="ARBA" id="ARBA00022649"/>
    </source>
</evidence>
<dbReference type="AlphaFoldDB" id="A0A2U8WT89"/>
<gene>
    <name evidence="3" type="ORF">DK419_25530</name>
</gene>
<dbReference type="Pfam" id="PF05016">
    <property type="entry name" value="ParE_toxin"/>
    <property type="match status" value="1"/>
</dbReference>
<dbReference type="PANTHER" id="PTHR33755">
    <property type="entry name" value="TOXIN PARE1-RELATED"/>
    <property type="match status" value="1"/>
</dbReference>
<evidence type="ECO:0000313" key="3">
    <source>
        <dbReference type="EMBL" id="AWN49293.1"/>
    </source>
</evidence>
<dbReference type="Gene3D" id="3.30.2310.20">
    <property type="entry name" value="RelE-like"/>
    <property type="match status" value="1"/>
</dbReference>
<dbReference type="InterPro" id="IPR051803">
    <property type="entry name" value="TA_system_RelE-like_toxin"/>
</dbReference>
<dbReference type="Proteomes" id="UP000245444">
    <property type="component" value="Chromosome"/>
</dbReference>
<reference evidence="3 4" key="1">
    <citation type="submission" date="2018-05" db="EMBL/GenBank/DDBJ databases">
        <title>Complete Genome Sequence of Methylobacterium sp. 17Sr1-28.</title>
        <authorList>
            <person name="Srinivasan S."/>
        </authorList>
    </citation>
    <scope>NUCLEOTIDE SEQUENCE [LARGE SCALE GENOMIC DNA]</scope>
    <source>
        <strain evidence="3 4">17Sr1-28</strain>
    </source>
</reference>
<dbReference type="InterPro" id="IPR007712">
    <property type="entry name" value="RelE/ParE_toxin"/>
</dbReference>
<comment type="similarity">
    <text evidence="1">Belongs to the RelE toxin family.</text>
</comment>
<sequence length="101" mass="11239">MGEARPVRLRYTPEAANEIERILDGISKKSPSGGRRVLARLQAATDRLLDQPRSGPPTDLRPMRRTLARPYLIFYTLTEDEVVVVGVRQGARDPATMPDAP</sequence>
<proteinExistence type="inferred from homology"/>
<name>A0A2U8WT89_9HYPH</name>
<evidence type="ECO:0000313" key="4">
    <source>
        <dbReference type="Proteomes" id="UP000245444"/>
    </source>
</evidence>
<keyword evidence="2" id="KW-1277">Toxin-antitoxin system</keyword>
<dbReference type="KEGG" id="mtea:DK419_25530"/>
<dbReference type="InterPro" id="IPR035093">
    <property type="entry name" value="RelE/ParE_toxin_dom_sf"/>
</dbReference>
<dbReference type="PANTHER" id="PTHR33755:SF8">
    <property type="entry name" value="TOXIN PARE2"/>
    <property type="match status" value="1"/>
</dbReference>
<dbReference type="OrthoDB" id="595470at2"/>
<protein>
    <submittedName>
        <fullName evidence="3">Stabilization protein</fullName>
    </submittedName>
</protein>